<dbReference type="PANTHER" id="PTHR11662:SF280">
    <property type="entry name" value="FI21844P1-RELATED"/>
    <property type="match status" value="1"/>
</dbReference>
<keyword evidence="8" id="KW-1185">Reference proteome</keyword>
<feature type="transmembrane region" description="Helical" evidence="6">
    <location>
        <begin position="361"/>
        <end position="386"/>
    </location>
</feature>
<feature type="transmembrane region" description="Helical" evidence="6">
    <location>
        <begin position="261"/>
        <end position="278"/>
    </location>
</feature>
<feature type="transmembrane region" description="Helical" evidence="6">
    <location>
        <begin position="492"/>
        <end position="511"/>
    </location>
</feature>
<feature type="transmembrane region" description="Helical" evidence="6">
    <location>
        <begin position="189"/>
        <end position="207"/>
    </location>
</feature>
<dbReference type="InterPro" id="IPR050382">
    <property type="entry name" value="MFS_Na/Anion_cotransporter"/>
</dbReference>
<organism evidence="8 9">
    <name type="scientific">Galleria mellonella</name>
    <name type="common">Greater wax moth</name>
    <dbReference type="NCBI Taxonomy" id="7137"/>
    <lineage>
        <taxon>Eukaryota</taxon>
        <taxon>Metazoa</taxon>
        <taxon>Ecdysozoa</taxon>
        <taxon>Arthropoda</taxon>
        <taxon>Hexapoda</taxon>
        <taxon>Insecta</taxon>
        <taxon>Pterygota</taxon>
        <taxon>Neoptera</taxon>
        <taxon>Endopterygota</taxon>
        <taxon>Lepidoptera</taxon>
        <taxon>Glossata</taxon>
        <taxon>Ditrysia</taxon>
        <taxon>Pyraloidea</taxon>
        <taxon>Pyralidae</taxon>
        <taxon>Galleriinae</taxon>
        <taxon>Galleria</taxon>
    </lineage>
</organism>
<keyword evidence="2 6" id="KW-0812">Transmembrane</keyword>
<evidence type="ECO:0000256" key="6">
    <source>
        <dbReference type="SAM" id="Phobius"/>
    </source>
</evidence>
<feature type="transmembrane region" description="Helical" evidence="6">
    <location>
        <begin position="228"/>
        <end position="249"/>
    </location>
</feature>
<dbReference type="PANTHER" id="PTHR11662">
    <property type="entry name" value="SOLUTE CARRIER FAMILY 17"/>
    <property type="match status" value="1"/>
</dbReference>
<accession>A0ABM3M9A1</accession>
<evidence type="ECO:0000256" key="4">
    <source>
        <dbReference type="ARBA" id="ARBA00023136"/>
    </source>
</evidence>
<dbReference type="PROSITE" id="PS50850">
    <property type="entry name" value="MFS"/>
    <property type="match status" value="1"/>
</dbReference>
<evidence type="ECO:0000259" key="7">
    <source>
        <dbReference type="PROSITE" id="PS50850"/>
    </source>
</evidence>
<dbReference type="InterPro" id="IPR036259">
    <property type="entry name" value="MFS_trans_sf"/>
</dbReference>
<dbReference type="Proteomes" id="UP001652740">
    <property type="component" value="Unplaced"/>
</dbReference>
<dbReference type="InterPro" id="IPR020846">
    <property type="entry name" value="MFS_dom"/>
</dbReference>
<proteinExistence type="predicted"/>
<keyword evidence="3 6" id="KW-1133">Transmembrane helix</keyword>
<comment type="subcellular location">
    <subcellularLocation>
        <location evidence="1">Membrane</location>
        <topology evidence="1">Multi-pass membrane protein</topology>
    </subcellularLocation>
</comment>
<feature type="transmembrane region" description="Helical" evidence="6">
    <location>
        <begin position="422"/>
        <end position="442"/>
    </location>
</feature>
<feature type="transmembrane region" description="Helical" evidence="6">
    <location>
        <begin position="323"/>
        <end position="341"/>
    </location>
</feature>
<dbReference type="GeneID" id="113513578"/>
<dbReference type="Gene3D" id="1.20.1250.20">
    <property type="entry name" value="MFS general substrate transporter like domains"/>
    <property type="match status" value="2"/>
</dbReference>
<gene>
    <name evidence="9" type="primary">LOC113513578</name>
</gene>
<evidence type="ECO:0000256" key="3">
    <source>
        <dbReference type="ARBA" id="ARBA00022989"/>
    </source>
</evidence>
<evidence type="ECO:0000256" key="2">
    <source>
        <dbReference type="ARBA" id="ARBA00022692"/>
    </source>
</evidence>
<evidence type="ECO:0000313" key="9">
    <source>
        <dbReference type="RefSeq" id="XP_052747615.1"/>
    </source>
</evidence>
<protein>
    <submittedName>
        <fullName evidence="9">Inorganic phosphate cotransporter</fullName>
    </submittedName>
</protein>
<reference evidence="9" key="1">
    <citation type="submission" date="2025-08" db="UniProtKB">
        <authorList>
            <consortium name="RefSeq"/>
        </authorList>
    </citation>
    <scope>IDENTIFICATION</scope>
    <source>
        <tissue evidence="9">Whole larvae</tissue>
    </source>
</reference>
<evidence type="ECO:0000256" key="1">
    <source>
        <dbReference type="ARBA" id="ARBA00004141"/>
    </source>
</evidence>
<dbReference type="RefSeq" id="XP_052747615.1">
    <property type="nucleotide sequence ID" value="XM_052891655.1"/>
</dbReference>
<keyword evidence="4 6" id="KW-0472">Membrane</keyword>
<evidence type="ECO:0000256" key="5">
    <source>
        <dbReference type="SAM" id="MobiDB-lite"/>
    </source>
</evidence>
<feature type="domain" description="Major facilitator superfamily (MFS) profile" evidence="7">
    <location>
        <begin position="95"/>
        <end position="517"/>
    </location>
</feature>
<evidence type="ECO:0000313" key="8">
    <source>
        <dbReference type="Proteomes" id="UP001652740"/>
    </source>
</evidence>
<dbReference type="InterPro" id="IPR011701">
    <property type="entry name" value="MFS"/>
</dbReference>
<sequence>MVEKSENLKQNANHYNDIGGTEVSGWGQRHQQCILLFLCLTIAYSMRSCMGVSLVAMVKHDISLVEHNNTNHTESVIPHNETITDNNGTEISHANTTNKDSSLYISETEYKAAGFFNALMLTPPYPRFGWSKQVQDSVIASFFWGYVVLQIPAGQLAHRFGSTALLSIALLINCIASLGFPLAAHYGGWVLTVIFRIIQGLSQACVIPSLHTALGKWAPLAERARMSAFVHGGSALGTVLGLPITGFIATSPLGWPGIFRFYGVLSGIMGVAIWLFGADNPAKHPKVSPEERMYIEQDLGQQDADAKKKASVPWSRLLRSRGLYAIVIAHTGYTWGNLFLYSEVPSYMSKIMGVNIKANGMLTALPFFVMWLTNFFFSWLADMIIVKKYFSVTITRKLANSLGCVPAALLFIALAYAPNDIYIVETLLVLICAFNIASHVGFQVNHIDISPNFAGIMMSISNFFSNLVGSLAPIVTGLILKSDPANKYLWRQAFFVASGLYFFTNLLYVLFGTAELADWNDPNDSEKNEKKDEENAPMIQKPNVERNGKS</sequence>
<feature type="transmembrane region" description="Helical" evidence="6">
    <location>
        <begin position="398"/>
        <end position="416"/>
    </location>
</feature>
<name>A0ABM3M9A1_GALME</name>
<feature type="compositionally biased region" description="Basic and acidic residues" evidence="5">
    <location>
        <begin position="524"/>
        <end position="534"/>
    </location>
</feature>
<dbReference type="Pfam" id="PF07690">
    <property type="entry name" value="MFS_1"/>
    <property type="match status" value="1"/>
</dbReference>
<feature type="transmembrane region" description="Helical" evidence="6">
    <location>
        <begin position="164"/>
        <end position="183"/>
    </location>
</feature>
<feature type="transmembrane region" description="Helical" evidence="6">
    <location>
        <begin position="463"/>
        <end position="480"/>
    </location>
</feature>
<feature type="region of interest" description="Disordered" evidence="5">
    <location>
        <begin position="520"/>
        <end position="550"/>
    </location>
</feature>
<dbReference type="SUPFAM" id="SSF103473">
    <property type="entry name" value="MFS general substrate transporter"/>
    <property type="match status" value="1"/>
</dbReference>